<organism evidence="1 2">
    <name type="scientific">Thiothrix eikelboomii</name>
    <dbReference type="NCBI Taxonomy" id="92487"/>
    <lineage>
        <taxon>Bacteria</taxon>
        <taxon>Pseudomonadati</taxon>
        <taxon>Pseudomonadota</taxon>
        <taxon>Gammaproteobacteria</taxon>
        <taxon>Thiotrichales</taxon>
        <taxon>Thiotrichaceae</taxon>
        <taxon>Thiothrix</taxon>
    </lineage>
</organism>
<dbReference type="STRING" id="92487.SAMN02745130_02734"/>
<name>A0A1T4XBS5_9GAMM</name>
<dbReference type="Proteomes" id="UP000190460">
    <property type="component" value="Unassembled WGS sequence"/>
</dbReference>
<keyword evidence="2" id="KW-1185">Reference proteome</keyword>
<gene>
    <name evidence="1" type="ORF">SAMN02745130_02734</name>
</gene>
<evidence type="ECO:0000313" key="2">
    <source>
        <dbReference type="Proteomes" id="UP000190460"/>
    </source>
</evidence>
<dbReference type="AlphaFoldDB" id="A0A1T4XBS5"/>
<reference evidence="1 2" key="1">
    <citation type="submission" date="2017-02" db="EMBL/GenBank/DDBJ databases">
        <authorList>
            <person name="Peterson S.W."/>
        </authorList>
    </citation>
    <scope>NUCLEOTIDE SEQUENCE [LARGE SCALE GENOMIC DNA]</scope>
    <source>
        <strain evidence="1 2">ATCC 49788</strain>
    </source>
</reference>
<dbReference type="InterPro" id="IPR025528">
    <property type="entry name" value="BrnA_antitoxin"/>
</dbReference>
<sequence>MKQCMTSQAYDLSQGQRGAVIANNGKTRITTWLDDEVLELFRQRAEAEGIGYQTLVNQTLRASLSPQPMIDETVLRRVIREEMQAVKVAA</sequence>
<protein>
    <submittedName>
        <fullName evidence="1">BrnA antitoxin of type II toxin-antitoxin system</fullName>
    </submittedName>
</protein>
<dbReference type="Pfam" id="PF14384">
    <property type="entry name" value="BrnA_antitoxin"/>
    <property type="match status" value="1"/>
</dbReference>
<dbReference type="EMBL" id="FUYB01000014">
    <property type="protein sequence ID" value="SKA86598.1"/>
    <property type="molecule type" value="Genomic_DNA"/>
</dbReference>
<evidence type="ECO:0000313" key="1">
    <source>
        <dbReference type="EMBL" id="SKA86598.1"/>
    </source>
</evidence>
<proteinExistence type="predicted"/>
<accession>A0A1T4XBS5</accession>